<dbReference type="InterPro" id="IPR012394">
    <property type="entry name" value="Aldehyde_DH_NAD(P)"/>
</dbReference>
<dbReference type="InterPro" id="IPR016160">
    <property type="entry name" value="Ald_DH_CS_CYS"/>
</dbReference>
<dbReference type="CDD" id="cd07087">
    <property type="entry name" value="ALDH_F3-13-14_CALDH-like"/>
    <property type="match status" value="1"/>
</dbReference>
<comment type="caution">
    <text evidence="7">The sequence shown here is derived from an EMBL/GenBank/DDBJ whole genome shotgun (WGS) entry which is preliminary data.</text>
</comment>
<evidence type="ECO:0000259" key="6">
    <source>
        <dbReference type="Pfam" id="PF00171"/>
    </source>
</evidence>
<proteinExistence type="inferred from homology"/>
<dbReference type="PROSITE" id="PS00070">
    <property type="entry name" value="ALDEHYDE_DEHYDR_CYS"/>
    <property type="match status" value="1"/>
</dbReference>
<dbReference type="Gene3D" id="3.40.605.10">
    <property type="entry name" value="Aldehyde Dehydrogenase, Chain A, domain 1"/>
    <property type="match status" value="1"/>
</dbReference>
<sequence>MTDKILANQKKFFQSRETRAFTNRCQALENLKRMIVEKEELFLNALQSDLGKPPLEAYSSELGILVNEIDYTKRHLRNWMKPRRVRTPLFLKPGGSSIVPEPLGSVLILGPWNYPVQLILAPLIGAIAAGNTAVLKPSENSPQSAKALTEALTNYFDPEFIAVCNGDSQVSVELVQQPFDHIFFTGNPVIGRKVMKAASRNLVPVTLELGGKSPCIIWNDADIDVTCRRVLWGKFLNAGQTCVAPDYVLVHTQIRARFLERCKETLREFYGPSPRESKDYSRIINVDHFDRLVNLMNQGEILYGGENDRSELYIQPTLMHEVPLVSPLMSDEIFGPILPVIPVENLAEVLSFLQQRPKPLTIYLFTNNSTVEQAILEQVSSGSVCINDTIGQIMGSYLPFGGVGQSGMGRYRGKASFDCFSNYKSVLKRSLTFDFRPKYPPYSISLGAMRIIMKMFF</sequence>
<evidence type="ECO:0000256" key="5">
    <source>
        <dbReference type="RuleBase" id="RU003345"/>
    </source>
</evidence>
<feature type="active site" evidence="4">
    <location>
        <position position="208"/>
    </location>
</feature>
<dbReference type="PANTHER" id="PTHR43570">
    <property type="entry name" value="ALDEHYDE DEHYDROGENASE"/>
    <property type="match status" value="1"/>
</dbReference>
<dbReference type="InterPro" id="IPR015590">
    <property type="entry name" value="Aldehyde_DH_dom"/>
</dbReference>
<evidence type="ECO:0000256" key="4">
    <source>
        <dbReference type="PROSITE-ProRule" id="PRU10007"/>
    </source>
</evidence>
<name>A0ABV6YZV9_UNCC1</name>
<dbReference type="InterPro" id="IPR016163">
    <property type="entry name" value="Ald_DH_C"/>
</dbReference>
<dbReference type="InterPro" id="IPR016162">
    <property type="entry name" value="Ald_DH_N"/>
</dbReference>
<dbReference type="EMBL" id="JBHPBY010000220">
    <property type="protein sequence ID" value="MFC1851737.1"/>
    <property type="molecule type" value="Genomic_DNA"/>
</dbReference>
<dbReference type="PANTHER" id="PTHR43570:SF16">
    <property type="entry name" value="ALDEHYDE DEHYDROGENASE TYPE III, ISOFORM Q"/>
    <property type="match status" value="1"/>
</dbReference>
<comment type="similarity">
    <text evidence="1 3 5">Belongs to the aldehyde dehydrogenase family.</text>
</comment>
<evidence type="ECO:0000313" key="7">
    <source>
        <dbReference type="EMBL" id="MFC1851737.1"/>
    </source>
</evidence>
<gene>
    <name evidence="7" type="ORF">ACFL27_16220</name>
</gene>
<dbReference type="PIRSF" id="PIRSF036492">
    <property type="entry name" value="ALDH"/>
    <property type="match status" value="1"/>
</dbReference>
<dbReference type="InterPro" id="IPR029510">
    <property type="entry name" value="Ald_DH_CS_GLU"/>
</dbReference>
<dbReference type="InterPro" id="IPR016161">
    <property type="entry name" value="Ald_DH/histidinol_DH"/>
</dbReference>
<dbReference type="PROSITE" id="PS00687">
    <property type="entry name" value="ALDEHYDE_DEHYDR_GLU"/>
    <property type="match status" value="1"/>
</dbReference>
<dbReference type="Proteomes" id="UP001594351">
    <property type="component" value="Unassembled WGS sequence"/>
</dbReference>
<evidence type="ECO:0000313" key="8">
    <source>
        <dbReference type="Proteomes" id="UP001594351"/>
    </source>
</evidence>
<protein>
    <recommendedName>
        <fullName evidence="3">Aldehyde dehydrogenase</fullName>
    </recommendedName>
</protein>
<keyword evidence="2 3" id="KW-0560">Oxidoreductase</keyword>
<dbReference type="Pfam" id="PF00171">
    <property type="entry name" value="Aldedh"/>
    <property type="match status" value="1"/>
</dbReference>
<evidence type="ECO:0000256" key="3">
    <source>
        <dbReference type="PIRNR" id="PIRNR036492"/>
    </source>
</evidence>
<dbReference type="Gene3D" id="3.40.309.10">
    <property type="entry name" value="Aldehyde Dehydrogenase, Chain A, domain 2"/>
    <property type="match status" value="1"/>
</dbReference>
<dbReference type="SUPFAM" id="SSF53720">
    <property type="entry name" value="ALDH-like"/>
    <property type="match status" value="1"/>
</dbReference>
<feature type="domain" description="Aldehyde dehydrogenase" evidence="6">
    <location>
        <begin position="3"/>
        <end position="426"/>
    </location>
</feature>
<reference evidence="7 8" key="1">
    <citation type="submission" date="2024-09" db="EMBL/GenBank/DDBJ databases">
        <title>Laminarin stimulates single cell rates of sulfate reduction while oxygen inhibits transcriptomic activity in coastal marine sediment.</title>
        <authorList>
            <person name="Lindsay M."/>
            <person name="Orcutt B."/>
            <person name="Emerson D."/>
            <person name="Stepanauskas R."/>
            <person name="D'Angelo T."/>
        </authorList>
    </citation>
    <scope>NUCLEOTIDE SEQUENCE [LARGE SCALE GENOMIC DNA]</scope>
    <source>
        <strain evidence="7">SAG AM-311-K15</strain>
    </source>
</reference>
<accession>A0ABV6YZV9</accession>
<evidence type="ECO:0000256" key="2">
    <source>
        <dbReference type="ARBA" id="ARBA00023002"/>
    </source>
</evidence>
<keyword evidence="8" id="KW-1185">Reference proteome</keyword>
<organism evidence="7 8">
    <name type="scientific">candidate division CSSED10-310 bacterium</name>
    <dbReference type="NCBI Taxonomy" id="2855610"/>
    <lineage>
        <taxon>Bacteria</taxon>
        <taxon>Bacteria division CSSED10-310</taxon>
    </lineage>
</organism>
<evidence type="ECO:0000256" key="1">
    <source>
        <dbReference type="ARBA" id="ARBA00009986"/>
    </source>
</evidence>